<dbReference type="EMBL" id="JAHQIW010003140">
    <property type="protein sequence ID" value="KAJ1357448.1"/>
    <property type="molecule type" value="Genomic_DNA"/>
</dbReference>
<keyword evidence="2" id="KW-1185">Reference proteome</keyword>
<accession>A0AAD5QMD2</accession>
<reference evidence="1" key="1">
    <citation type="submission" date="2021-06" db="EMBL/GenBank/DDBJ databases">
        <title>Parelaphostrongylus tenuis whole genome reference sequence.</title>
        <authorList>
            <person name="Garwood T.J."/>
            <person name="Larsen P.A."/>
            <person name="Fountain-Jones N.M."/>
            <person name="Garbe J.R."/>
            <person name="Macchietto M.G."/>
            <person name="Kania S.A."/>
            <person name="Gerhold R.W."/>
            <person name="Richards J.E."/>
            <person name="Wolf T.M."/>
        </authorList>
    </citation>
    <scope>NUCLEOTIDE SEQUENCE</scope>
    <source>
        <strain evidence="1">MNPRO001-30</strain>
        <tissue evidence="1">Meninges</tissue>
    </source>
</reference>
<dbReference type="Proteomes" id="UP001196413">
    <property type="component" value="Unassembled WGS sequence"/>
</dbReference>
<dbReference type="AlphaFoldDB" id="A0AAD5QMD2"/>
<name>A0AAD5QMD2_PARTN</name>
<organism evidence="1 2">
    <name type="scientific">Parelaphostrongylus tenuis</name>
    <name type="common">Meningeal worm</name>
    <dbReference type="NCBI Taxonomy" id="148309"/>
    <lineage>
        <taxon>Eukaryota</taxon>
        <taxon>Metazoa</taxon>
        <taxon>Ecdysozoa</taxon>
        <taxon>Nematoda</taxon>
        <taxon>Chromadorea</taxon>
        <taxon>Rhabditida</taxon>
        <taxon>Rhabditina</taxon>
        <taxon>Rhabditomorpha</taxon>
        <taxon>Strongyloidea</taxon>
        <taxon>Metastrongylidae</taxon>
        <taxon>Parelaphostrongylus</taxon>
    </lineage>
</organism>
<comment type="caution">
    <text evidence="1">The sequence shown here is derived from an EMBL/GenBank/DDBJ whole genome shotgun (WGS) entry which is preliminary data.</text>
</comment>
<evidence type="ECO:0000313" key="1">
    <source>
        <dbReference type="EMBL" id="KAJ1357448.1"/>
    </source>
</evidence>
<protein>
    <submittedName>
        <fullName evidence="1">Uncharacterized protein</fullName>
    </submittedName>
</protein>
<proteinExistence type="predicted"/>
<sequence>MTISTNMAKHLTSFSMITLIATFFTVLGCGVMPASQMSTKPFTVTGSTTLPVAMYTQ</sequence>
<evidence type="ECO:0000313" key="2">
    <source>
        <dbReference type="Proteomes" id="UP001196413"/>
    </source>
</evidence>
<gene>
    <name evidence="1" type="ORF">KIN20_015601</name>
</gene>